<dbReference type="EMBL" id="JABTTQ020002737">
    <property type="protein sequence ID" value="KAK6122218.1"/>
    <property type="molecule type" value="Genomic_DNA"/>
</dbReference>
<proteinExistence type="inferred from homology"/>
<reference evidence="9 10" key="1">
    <citation type="journal article" date="2021" name="Comput. Struct. Biotechnol. J.">
        <title>De novo genome assembly of the potent medicinal plant Rehmannia glutinosa using nanopore technology.</title>
        <authorList>
            <person name="Ma L."/>
            <person name="Dong C."/>
            <person name="Song C."/>
            <person name="Wang X."/>
            <person name="Zheng X."/>
            <person name="Niu Y."/>
            <person name="Chen S."/>
            <person name="Feng W."/>
        </authorList>
    </citation>
    <scope>NUCLEOTIDE SEQUENCE [LARGE SCALE GENOMIC DNA]</scope>
    <source>
        <strain evidence="9">DH-2019</strain>
    </source>
</reference>
<evidence type="ECO:0000256" key="1">
    <source>
        <dbReference type="ARBA" id="ARBA00004127"/>
    </source>
</evidence>
<dbReference type="Proteomes" id="UP001318860">
    <property type="component" value="Unassembled WGS sequence"/>
</dbReference>
<dbReference type="InterPro" id="IPR052222">
    <property type="entry name" value="DESIGUAL"/>
</dbReference>
<name>A0ABR0UI05_REHGL</name>
<evidence type="ECO:0000313" key="9">
    <source>
        <dbReference type="EMBL" id="KAK6122218.1"/>
    </source>
</evidence>
<evidence type="ECO:0000256" key="7">
    <source>
        <dbReference type="SAM" id="Phobius"/>
    </source>
</evidence>
<keyword evidence="2 7" id="KW-0812">Transmembrane</keyword>
<dbReference type="PANTHER" id="PTHR31769">
    <property type="entry name" value="OS07G0462200 PROTEIN-RELATED"/>
    <property type="match status" value="1"/>
</dbReference>
<keyword evidence="10" id="KW-1185">Reference proteome</keyword>
<evidence type="ECO:0000313" key="10">
    <source>
        <dbReference type="Proteomes" id="UP001318860"/>
    </source>
</evidence>
<keyword evidence="4 7" id="KW-1133">Transmembrane helix</keyword>
<comment type="similarity">
    <text evidence="6">Belongs to the DESIGUAL family.</text>
</comment>
<dbReference type="InterPro" id="IPR009606">
    <property type="entry name" value="DEAL/Modifying_wall_lignin1/2"/>
</dbReference>
<organism evidence="9 10">
    <name type="scientific">Rehmannia glutinosa</name>
    <name type="common">Chinese foxglove</name>
    <dbReference type="NCBI Taxonomy" id="99300"/>
    <lineage>
        <taxon>Eukaryota</taxon>
        <taxon>Viridiplantae</taxon>
        <taxon>Streptophyta</taxon>
        <taxon>Embryophyta</taxon>
        <taxon>Tracheophyta</taxon>
        <taxon>Spermatophyta</taxon>
        <taxon>Magnoliopsida</taxon>
        <taxon>eudicotyledons</taxon>
        <taxon>Gunneridae</taxon>
        <taxon>Pentapetalae</taxon>
        <taxon>asterids</taxon>
        <taxon>lamiids</taxon>
        <taxon>Lamiales</taxon>
        <taxon>Orobanchaceae</taxon>
        <taxon>Rehmannieae</taxon>
        <taxon>Rehmannia</taxon>
    </lineage>
</organism>
<accession>A0ABR0UI05</accession>
<keyword evidence="3 8" id="KW-0732">Signal</keyword>
<comment type="caution">
    <text evidence="9">The sequence shown here is derived from an EMBL/GenBank/DDBJ whole genome shotgun (WGS) entry which is preliminary data.</text>
</comment>
<sequence>MAFTIKQMSLTVATLGVLSFIFGVIAENKKPAAGTPITGKGVVICKYPSDPSVVLGYLSTAFLVVCTFAGWYSLFYPYQGKSIPQAALFQNKSFLVFFNVAVVTTGLAATLLLWSTIQEQLHHVRNIHPDLETKCPIAKTGILGGEAFVSLDSCLFWLVALMLLTMFVPITLKSRTKKLQPSMVLMSLLRPVLGYLKMDSLLDKIHFESLTDRSKVDLFLNHPWCLFRSLSMEYHDIILSPREASSKGPLSP</sequence>
<feature type="signal peptide" evidence="8">
    <location>
        <begin position="1"/>
        <end position="26"/>
    </location>
</feature>
<evidence type="ECO:0000256" key="2">
    <source>
        <dbReference type="ARBA" id="ARBA00022692"/>
    </source>
</evidence>
<evidence type="ECO:0000256" key="6">
    <source>
        <dbReference type="ARBA" id="ARBA00029467"/>
    </source>
</evidence>
<feature type="transmembrane region" description="Helical" evidence="7">
    <location>
        <begin position="155"/>
        <end position="172"/>
    </location>
</feature>
<protein>
    <submittedName>
        <fullName evidence="9">Uncharacterized protein</fullName>
    </submittedName>
</protein>
<feature type="chain" id="PRO_5047442202" evidence="8">
    <location>
        <begin position="27"/>
        <end position="252"/>
    </location>
</feature>
<gene>
    <name evidence="9" type="ORF">DH2020_044046</name>
</gene>
<keyword evidence="5 7" id="KW-0472">Membrane</keyword>
<evidence type="ECO:0000256" key="5">
    <source>
        <dbReference type="ARBA" id="ARBA00023136"/>
    </source>
</evidence>
<feature type="transmembrane region" description="Helical" evidence="7">
    <location>
        <begin position="94"/>
        <end position="117"/>
    </location>
</feature>
<feature type="transmembrane region" description="Helical" evidence="7">
    <location>
        <begin position="54"/>
        <end position="74"/>
    </location>
</feature>
<evidence type="ECO:0000256" key="4">
    <source>
        <dbReference type="ARBA" id="ARBA00022989"/>
    </source>
</evidence>
<evidence type="ECO:0000256" key="3">
    <source>
        <dbReference type="ARBA" id="ARBA00022729"/>
    </source>
</evidence>
<evidence type="ECO:0000256" key="8">
    <source>
        <dbReference type="SAM" id="SignalP"/>
    </source>
</evidence>
<dbReference type="Pfam" id="PF06749">
    <property type="entry name" value="DUF1218"/>
    <property type="match status" value="1"/>
</dbReference>
<comment type="subcellular location">
    <subcellularLocation>
        <location evidence="1">Endomembrane system</location>
        <topology evidence="1">Multi-pass membrane protein</topology>
    </subcellularLocation>
</comment>